<dbReference type="SUPFAM" id="SSF51395">
    <property type="entry name" value="FMN-linked oxidoreductases"/>
    <property type="match status" value="1"/>
</dbReference>
<dbReference type="InterPro" id="IPR032887">
    <property type="entry name" value="DusB"/>
</dbReference>
<dbReference type="InterPro" id="IPR004652">
    <property type="entry name" value="DusB-like"/>
</dbReference>
<dbReference type="PANTHER" id="PTHR45846:SF1">
    <property type="entry name" value="TRNA-DIHYDROURIDINE(47) SYNTHASE [NAD(P)(+)]-LIKE"/>
    <property type="match status" value="1"/>
</dbReference>
<dbReference type="GO" id="GO:0010181">
    <property type="term" value="F:FMN binding"/>
    <property type="evidence" value="ECO:0007669"/>
    <property type="project" value="UniProtKB-UniRule"/>
</dbReference>
<feature type="binding site" evidence="12 15">
    <location>
        <begin position="74"/>
        <end position="76"/>
    </location>
    <ligand>
        <name>FMN</name>
        <dbReference type="ChEBI" id="CHEBI:58210"/>
    </ligand>
</feature>
<feature type="binding site" evidence="12 15">
    <location>
        <position position="128"/>
    </location>
    <ligand>
        <name>FMN</name>
        <dbReference type="ChEBI" id="CHEBI:58210"/>
    </ligand>
</feature>
<dbReference type="PIRSF" id="PIRSF006621">
    <property type="entry name" value="Dus"/>
    <property type="match status" value="1"/>
</dbReference>
<dbReference type="InterPro" id="IPR013785">
    <property type="entry name" value="Aldolase_TIM"/>
</dbReference>
<organism evidence="17 18">
    <name type="scientific">Gammaproteobacteria bacterium LSUCC0057</name>
    <dbReference type="NCBI Taxonomy" id="2559237"/>
    <lineage>
        <taxon>Bacteria</taxon>
        <taxon>Pseudomonadati</taxon>
        <taxon>Pseudomonadota</taxon>
        <taxon>Gammaproteobacteria</taxon>
        <taxon>Cellvibrionales</taxon>
        <taxon>Porticoccaceae</taxon>
        <taxon>SAR92 clade</taxon>
    </lineage>
</organism>
<keyword evidence="5 12" id="KW-0288">FMN</keyword>
<keyword evidence="3 12" id="KW-0820">tRNA-binding</keyword>
<evidence type="ECO:0000256" key="2">
    <source>
        <dbReference type="ARBA" id="ARBA00002790"/>
    </source>
</evidence>
<dbReference type="Pfam" id="PF01207">
    <property type="entry name" value="Dus"/>
    <property type="match status" value="1"/>
</dbReference>
<sequence>MHNRLSSRVLSAPVAGPTADCKQLNCSLFNQAVFRYDGGPFLNPRRPCAATATCESAVFAIGPYQITEPTVLAPMAGVTDLPFRQLCRQHGAGLVVSEMVSSNPELRATRKSSLRRQFAGEPAPRSVQIAGTEPATMAAAAQFNVAEGAEIIDINMGCPAKKVCRKAAGSALLQHPQLVADILTAVVAAVDVPVTLKIRTGWDSDNRNAVEIAKIAEQAGVAALAIHGRTRACRFNGSAEYATIAAVVAATQLPVIANGDITSPQQAAAVLAETGAAAVMIGRAAQGNPWLFSQINHYLTSGELLTAPSDDAVATTALAHLAALHQFYGELGGLRIARKHIGWYLDAHFSGRSGEFRGQFNRLDSATGQTAALTEFFNQLPATTERAA</sequence>
<dbReference type="HAMAP" id="MF_02042">
    <property type="entry name" value="DusB_subfam"/>
    <property type="match status" value="1"/>
</dbReference>
<evidence type="ECO:0000256" key="4">
    <source>
        <dbReference type="ARBA" id="ARBA00022630"/>
    </source>
</evidence>
<protein>
    <recommendedName>
        <fullName evidence="12">tRNA-dihydrouridine synthase B</fullName>
        <ecNumber evidence="12">1.3.1.-</ecNumber>
    </recommendedName>
</protein>
<evidence type="ECO:0000256" key="8">
    <source>
        <dbReference type="ARBA" id="ARBA00022884"/>
    </source>
</evidence>
<dbReference type="OrthoDB" id="9764501at2"/>
<feature type="binding site" evidence="12">
    <location>
        <begin position="258"/>
        <end position="260"/>
    </location>
    <ligand>
        <name>FMN</name>
        <dbReference type="ChEBI" id="CHEBI:58210"/>
    </ligand>
</feature>
<dbReference type="InterPro" id="IPR035587">
    <property type="entry name" value="DUS-like_FMN-bd"/>
</dbReference>
<dbReference type="EMBL" id="SPIA01000002">
    <property type="protein sequence ID" value="TFH68034.1"/>
    <property type="molecule type" value="Genomic_DNA"/>
</dbReference>
<comment type="similarity">
    <text evidence="13">Belongs to the dus family.</text>
</comment>
<keyword evidence="4 12" id="KW-0285">Flavoprotein</keyword>
<evidence type="ECO:0000313" key="17">
    <source>
        <dbReference type="EMBL" id="TFH68034.1"/>
    </source>
</evidence>
<dbReference type="EC" id="1.3.1.-" evidence="12"/>
<keyword evidence="7 12" id="KW-0521">NADP</keyword>
<gene>
    <name evidence="12 17" type="primary">dusB</name>
    <name evidence="17" type="ORF">E3W66_07255</name>
</gene>
<dbReference type="GO" id="GO:0017150">
    <property type="term" value="F:tRNA dihydrouridine synthase activity"/>
    <property type="evidence" value="ECO:0007669"/>
    <property type="project" value="UniProtKB-UniRule"/>
</dbReference>
<evidence type="ECO:0000256" key="10">
    <source>
        <dbReference type="ARBA" id="ARBA00048205"/>
    </source>
</evidence>
<dbReference type="PANTHER" id="PTHR45846">
    <property type="entry name" value="TRNA-DIHYDROURIDINE(47) SYNTHASE [NAD(P)(+)]-LIKE"/>
    <property type="match status" value="1"/>
</dbReference>
<comment type="catalytic activity">
    <reaction evidence="11 12">
        <text>a 5,6-dihydrouridine in tRNA + NAD(+) = a uridine in tRNA + NADH + H(+)</text>
        <dbReference type="Rhea" id="RHEA:54452"/>
        <dbReference type="Rhea" id="RHEA-COMP:13339"/>
        <dbReference type="Rhea" id="RHEA-COMP:13887"/>
        <dbReference type="ChEBI" id="CHEBI:15378"/>
        <dbReference type="ChEBI" id="CHEBI:57540"/>
        <dbReference type="ChEBI" id="CHEBI:57945"/>
        <dbReference type="ChEBI" id="CHEBI:65315"/>
        <dbReference type="ChEBI" id="CHEBI:74443"/>
    </reaction>
</comment>
<evidence type="ECO:0000256" key="11">
    <source>
        <dbReference type="ARBA" id="ARBA00048802"/>
    </source>
</evidence>
<feature type="binding site" evidence="12 15">
    <location>
        <begin position="282"/>
        <end position="283"/>
    </location>
    <ligand>
        <name>FMN</name>
        <dbReference type="ChEBI" id="CHEBI:58210"/>
    </ligand>
</feature>
<proteinExistence type="inferred from homology"/>
<keyword evidence="18" id="KW-1185">Reference proteome</keyword>
<comment type="function">
    <text evidence="2 12 13">Catalyzes the synthesis of 5,6-dihydrouridine (D), a modified base found in the D-loop of most tRNAs, via the reduction of the C5-C6 double bond in target uridines.</text>
</comment>
<evidence type="ECO:0000256" key="12">
    <source>
        <dbReference type="HAMAP-Rule" id="MF_02042"/>
    </source>
</evidence>
<evidence type="ECO:0000256" key="14">
    <source>
        <dbReference type="PIRSR" id="PIRSR006621-1"/>
    </source>
</evidence>
<dbReference type="GO" id="GO:0000049">
    <property type="term" value="F:tRNA binding"/>
    <property type="evidence" value="ECO:0007669"/>
    <property type="project" value="UniProtKB-UniRule"/>
</dbReference>
<comment type="caution">
    <text evidence="17">The sequence shown here is derived from an EMBL/GenBank/DDBJ whole genome shotgun (WGS) entry which is preliminary data.</text>
</comment>
<evidence type="ECO:0000256" key="1">
    <source>
        <dbReference type="ARBA" id="ARBA00001917"/>
    </source>
</evidence>
<dbReference type="NCBIfam" id="TIGR00737">
    <property type="entry name" value="nifR3_yhdG"/>
    <property type="match status" value="1"/>
</dbReference>
<feature type="binding site" evidence="12 15">
    <location>
        <position position="197"/>
    </location>
    <ligand>
        <name>FMN</name>
        <dbReference type="ChEBI" id="CHEBI:58210"/>
    </ligand>
</feature>
<dbReference type="Gene3D" id="3.20.20.70">
    <property type="entry name" value="Aldolase class I"/>
    <property type="match status" value="1"/>
</dbReference>
<evidence type="ECO:0000256" key="7">
    <source>
        <dbReference type="ARBA" id="ARBA00022857"/>
    </source>
</evidence>
<evidence type="ECO:0000256" key="6">
    <source>
        <dbReference type="ARBA" id="ARBA00022694"/>
    </source>
</evidence>
<dbReference type="InterPro" id="IPR018517">
    <property type="entry name" value="tRNA_hU_synthase_CS"/>
</dbReference>
<name>A0A4Y8UJS3_9GAMM</name>
<evidence type="ECO:0000256" key="13">
    <source>
        <dbReference type="PIRNR" id="PIRNR006621"/>
    </source>
</evidence>
<evidence type="ECO:0000256" key="3">
    <source>
        <dbReference type="ARBA" id="ARBA00022555"/>
    </source>
</evidence>
<evidence type="ECO:0000256" key="15">
    <source>
        <dbReference type="PIRSR" id="PIRSR006621-2"/>
    </source>
</evidence>
<dbReference type="CDD" id="cd02801">
    <property type="entry name" value="DUS_like_FMN"/>
    <property type="match status" value="1"/>
</dbReference>
<keyword evidence="9 12" id="KW-0560">Oxidoreductase</keyword>
<comment type="cofactor">
    <cofactor evidence="1 12 13 15">
        <name>FMN</name>
        <dbReference type="ChEBI" id="CHEBI:58210"/>
    </cofactor>
</comment>
<keyword evidence="15" id="KW-0547">Nucleotide-binding</keyword>
<comment type="similarity">
    <text evidence="12">Belongs to the Dus family. DusB subfamily.</text>
</comment>
<feature type="binding site" evidence="15">
    <location>
        <position position="227"/>
    </location>
    <ligand>
        <name>FMN</name>
        <dbReference type="ChEBI" id="CHEBI:58210"/>
    </ligand>
</feature>
<dbReference type="InterPro" id="IPR001269">
    <property type="entry name" value="DUS_fam"/>
</dbReference>
<accession>A0A4Y8UJS3</accession>
<evidence type="ECO:0000256" key="5">
    <source>
        <dbReference type="ARBA" id="ARBA00022643"/>
    </source>
</evidence>
<evidence type="ECO:0000313" key="18">
    <source>
        <dbReference type="Proteomes" id="UP000298133"/>
    </source>
</evidence>
<evidence type="ECO:0000256" key="9">
    <source>
        <dbReference type="ARBA" id="ARBA00023002"/>
    </source>
</evidence>
<feature type="domain" description="DUS-like FMN-binding" evidence="16">
    <location>
        <begin position="72"/>
        <end position="376"/>
    </location>
</feature>
<feature type="active site" description="Proton donor" evidence="12 14">
    <location>
        <position position="158"/>
    </location>
</feature>
<dbReference type="AlphaFoldDB" id="A0A4Y8UJS3"/>
<keyword evidence="6 12" id="KW-0819">tRNA processing</keyword>
<comment type="catalytic activity">
    <reaction evidence="10 12">
        <text>a 5,6-dihydrouridine in tRNA + NADP(+) = a uridine in tRNA + NADPH + H(+)</text>
        <dbReference type="Rhea" id="RHEA:23624"/>
        <dbReference type="Rhea" id="RHEA-COMP:13339"/>
        <dbReference type="Rhea" id="RHEA-COMP:13887"/>
        <dbReference type="ChEBI" id="CHEBI:15378"/>
        <dbReference type="ChEBI" id="CHEBI:57783"/>
        <dbReference type="ChEBI" id="CHEBI:58349"/>
        <dbReference type="ChEBI" id="CHEBI:65315"/>
        <dbReference type="ChEBI" id="CHEBI:74443"/>
    </reaction>
</comment>
<dbReference type="GO" id="GO:0050660">
    <property type="term" value="F:flavin adenine dinucleotide binding"/>
    <property type="evidence" value="ECO:0007669"/>
    <property type="project" value="InterPro"/>
</dbReference>
<dbReference type="Gene3D" id="1.10.1200.80">
    <property type="entry name" value="Putative flavin oxidoreducatase, domain 2"/>
    <property type="match status" value="1"/>
</dbReference>
<dbReference type="Proteomes" id="UP000298133">
    <property type="component" value="Unassembled WGS sequence"/>
</dbReference>
<dbReference type="InterPro" id="IPR024036">
    <property type="entry name" value="tRNA-dHydroUridine_Synthase_C"/>
</dbReference>
<evidence type="ECO:0000259" key="16">
    <source>
        <dbReference type="Pfam" id="PF01207"/>
    </source>
</evidence>
<reference evidence="17 18" key="1">
    <citation type="submission" date="2019-03" db="EMBL/GenBank/DDBJ databases">
        <title>Draft genome of Gammaproteobacteria bacterium LSUCC0057, a member of the SAR92 clade.</title>
        <authorList>
            <person name="Lanclos V.C."/>
            <person name="Doiron C."/>
            <person name="Henson M.W."/>
            <person name="Thrash J.C."/>
        </authorList>
    </citation>
    <scope>NUCLEOTIDE SEQUENCE [LARGE SCALE GENOMIC DNA]</scope>
    <source>
        <strain evidence="17 18">LSUCC0057</strain>
    </source>
</reference>
<keyword evidence="8 12" id="KW-0694">RNA-binding</keyword>
<dbReference type="PROSITE" id="PS01136">
    <property type="entry name" value="UPF0034"/>
    <property type="match status" value="1"/>
</dbReference>